<dbReference type="PANTHER" id="PTHR24348">
    <property type="entry name" value="SERINE/THREONINE-PROTEIN KINASE UNC-51-RELATED"/>
    <property type="match status" value="1"/>
</dbReference>
<reference evidence="3" key="1">
    <citation type="submission" date="2021-06" db="EMBL/GenBank/DDBJ databases">
        <authorList>
            <person name="Kallberg Y."/>
            <person name="Tangrot J."/>
            <person name="Rosling A."/>
        </authorList>
    </citation>
    <scope>NUCLEOTIDE SEQUENCE</scope>
    <source>
        <strain evidence="3">AZ414A</strain>
    </source>
</reference>
<organism evidence="3 4">
    <name type="scientific">Diversispora eburnea</name>
    <dbReference type="NCBI Taxonomy" id="1213867"/>
    <lineage>
        <taxon>Eukaryota</taxon>
        <taxon>Fungi</taxon>
        <taxon>Fungi incertae sedis</taxon>
        <taxon>Mucoromycota</taxon>
        <taxon>Glomeromycotina</taxon>
        <taxon>Glomeromycetes</taxon>
        <taxon>Diversisporales</taxon>
        <taxon>Diversisporaceae</taxon>
        <taxon>Diversispora</taxon>
    </lineage>
</organism>
<keyword evidence="4" id="KW-1185">Reference proteome</keyword>
<dbReference type="SUPFAM" id="SSF48403">
    <property type="entry name" value="Ankyrin repeat"/>
    <property type="match status" value="1"/>
</dbReference>
<dbReference type="Gene3D" id="1.10.510.10">
    <property type="entry name" value="Transferase(Phosphotransferase) domain 1"/>
    <property type="match status" value="1"/>
</dbReference>
<feature type="compositionally biased region" description="Pro residues" evidence="1">
    <location>
        <begin position="196"/>
        <end position="205"/>
    </location>
</feature>
<dbReference type="InterPro" id="IPR001245">
    <property type="entry name" value="Ser-Thr/Tyr_kinase_cat_dom"/>
</dbReference>
<feature type="domain" description="Protein kinase" evidence="2">
    <location>
        <begin position="22"/>
        <end position="369"/>
    </location>
</feature>
<sequence length="680" mass="78239">MSQILEDEIKSGRVNFIDYDFITNFEDISTGQHGKLIRAHCNDVKTTIALQTMSRDDRYIRRELEFLRISKSHESFIQCFGICKKPHTSEYYKVLQYANGGNLREYLEKNFDRLDWNDKIMMAKQITAGIKFIHDHNVIHGNLKRETPIIGTPSNYQNLYQLAWTDEPADHNFNQNNQSNQNSQPYYQHNRFPSVAEPPAPPPKPQFQYTEPIVSMPIPQISPVNANQNNFDNFNNFNNFNNSSNNLNNFNNFNNFNNGPNNFNNSPIPPNNFNSSPIPPNNFNSSPIPPNNFNNSSILPNNFNTPQISMPIPQIPPENNSNRISGFIPPEINPNRISGFVPPLIIPSNSPNSSTSFFEINNQHRNSFYPSPNSSSQRIPCFPPQSQSINGGYFVPSECHPGFHAALGDADGLVNHLDSGESVNKMYRFLNTTDSLVIITAKHCHLEGMREVLFKLSKYDADFTVVTKESNKTPLHYLFLNKYIVKAIQKFTKTELYSDPLKGIITLLVDKGCNIDALDNAGRTILSYYLAAEKHFHEKYFPIISILLRNNANPNIKVEINEKSRFLAINSLYLAVKYNWSVNLLDLLFQYGVNKEELDENGNNILFLTVKEDHEREVDRVKWVLENVFVAIEPKSLDIAIHQVNSQRKLYDLLKKYSKKEKYFQWRQIIEANERIKKNK</sequence>
<gene>
    <name evidence="3" type="ORF">DEBURN_LOCUS2834</name>
</gene>
<protein>
    <submittedName>
        <fullName evidence="3">8824_t:CDS:1</fullName>
    </submittedName>
</protein>
<dbReference type="GO" id="GO:0005524">
    <property type="term" value="F:ATP binding"/>
    <property type="evidence" value="ECO:0007669"/>
    <property type="project" value="InterPro"/>
</dbReference>
<name>A0A9N8VRV0_9GLOM</name>
<dbReference type="GO" id="GO:0005737">
    <property type="term" value="C:cytoplasm"/>
    <property type="evidence" value="ECO:0007669"/>
    <property type="project" value="TreeGrafter"/>
</dbReference>
<accession>A0A9N8VRV0</accession>
<dbReference type="GO" id="GO:0004674">
    <property type="term" value="F:protein serine/threonine kinase activity"/>
    <property type="evidence" value="ECO:0007669"/>
    <property type="project" value="InterPro"/>
</dbReference>
<evidence type="ECO:0000313" key="4">
    <source>
        <dbReference type="Proteomes" id="UP000789706"/>
    </source>
</evidence>
<dbReference type="InterPro" id="IPR000719">
    <property type="entry name" value="Prot_kinase_dom"/>
</dbReference>
<dbReference type="EMBL" id="CAJVPK010000164">
    <property type="protein sequence ID" value="CAG8464168.1"/>
    <property type="molecule type" value="Genomic_DNA"/>
</dbReference>
<dbReference type="Gene3D" id="1.25.40.20">
    <property type="entry name" value="Ankyrin repeat-containing domain"/>
    <property type="match status" value="1"/>
</dbReference>
<evidence type="ECO:0000256" key="1">
    <source>
        <dbReference type="SAM" id="MobiDB-lite"/>
    </source>
</evidence>
<dbReference type="Pfam" id="PF07714">
    <property type="entry name" value="PK_Tyr_Ser-Thr"/>
    <property type="match status" value="1"/>
</dbReference>
<dbReference type="GO" id="GO:0010506">
    <property type="term" value="P:regulation of autophagy"/>
    <property type="evidence" value="ECO:0007669"/>
    <property type="project" value="InterPro"/>
</dbReference>
<feature type="compositionally biased region" description="Low complexity" evidence="1">
    <location>
        <begin position="171"/>
        <end position="190"/>
    </location>
</feature>
<proteinExistence type="predicted"/>
<evidence type="ECO:0000259" key="2">
    <source>
        <dbReference type="PROSITE" id="PS50011"/>
    </source>
</evidence>
<comment type="caution">
    <text evidence="3">The sequence shown here is derived from an EMBL/GenBank/DDBJ whole genome shotgun (WGS) entry which is preliminary data.</text>
</comment>
<dbReference type="SUPFAM" id="SSF56112">
    <property type="entry name" value="Protein kinase-like (PK-like)"/>
    <property type="match status" value="1"/>
</dbReference>
<dbReference type="Proteomes" id="UP000789706">
    <property type="component" value="Unassembled WGS sequence"/>
</dbReference>
<feature type="region of interest" description="Disordered" evidence="1">
    <location>
        <begin position="169"/>
        <end position="206"/>
    </location>
</feature>
<dbReference type="InterPro" id="IPR045269">
    <property type="entry name" value="Atg1-like"/>
</dbReference>
<dbReference type="InterPro" id="IPR036770">
    <property type="entry name" value="Ankyrin_rpt-contain_sf"/>
</dbReference>
<dbReference type="InterPro" id="IPR011009">
    <property type="entry name" value="Kinase-like_dom_sf"/>
</dbReference>
<dbReference type="PROSITE" id="PS50011">
    <property type="entry name" value="PROTEIN_KINASE_DOM"/>
    <property type="match status" value="1"/>
</dbReference>
<dbReference type="OrthoDB" id="2442332at2759"/>
<evidence type="ECO:0000313" key="3">
    <source>
        <dbReference type="EMBL" id="CAG8464168.1"/>
    </source>
</evidence>
<dbReference type="AlphaFoldDB" id="A0A9N8VRV0"/>